<dbReference type="AlphaFoldDB" id="A0A9D4ACW5"/>
<gene>
    <name evidence="1" type="ORF">J1N35_011002</name>
</gene>
<organism evidence="1 2">
    <name type="scientific">Gossypium stocksii</name>
    <dbReference type="NCBI Taxonomy" id="47602"/>
    <lineage>
        <taxon>Eukaryota</taxon>
        <taxon>Viridiplantae</taxon>
        <taxon>Streptophyta</taxon>
        <taxon>Embryophyta</taxon>
        <taxon>Tracheophyta</taxon>
        <taxon>Spermatophyta</taxon>
        <taxon>Magnoliopsida</taxon>
        <taxon>eudicotyledons</taxon>
        <taxon>Gunneridae</taxon>
        <taxon>Pentapetalae</taxon>
        <taxon>rosids</taxon>
        <taxon>malvids</taxon>
        <taxon>Malvales</taxon>
        <taxon>Malvaceae</taxon>
        <taxon>Malvoideae</taxon>
        <taxon>Gossypium</taxon>
    </lineage>
</organism>
<dbReference type="Proteomes" id="UP000828251">
    <property type="component" value="Unassembled WGS sequence"/>
</dbReference>
<evidence type="ECO:0000313" key="1">
    <source>
        <dbReference type="EMBL" id="KAH1107234.1"/>
    </source>
</evidence>
<evidence type="ECO:0000313" key="2">
    <source>
        <dbReference type="Proteomes" id="UP000828251"/>
    </source>
</evidence>
<keyword evidence="2" id="KW-1185">Reference proteome</keyword>
<accession>A0A9D4ACW5</accession>
<sequence length="90" mass="10366">MDGRKILAYNTENSQKDKDEESMQLLKKIADMEIDDFPMTRQIKDTSTIDSLLNCTMLEDVKIKDFGLRFIGGVGCGRRWCPTFGKFDNH</sequence>
<name>A0A9D4ACW5_9ROSI</name>
<dbReference type="EMBL" id="JAIQCV010000004">
    <property type="protein sequence ID" value="KAH1107234.1"/>
    <property type="molecule type" value="Genomic_DNA"/>
</dbReference>
<protein>
    <submittedName>
        <fullName evidence="1">Uncharacterized protein</fullName>
    </submittedName>
</protein>
<comment type="caution">
    <text evidence="1">The sequence shown here is derived from an EMBL/GenBank/DDBJ whole genome shotgun (WGS) entry which is preliminary data.</text>
</comment>
<reference evidence="1 2" key="1">
    <citation type="journal article" date="2021" name="Plant Biotechnol. J.">
        <title>Multi-omics assisted identification of the key and species-specific regulatory components of drought-tolerant mechanisms in Gossypium stocksii.</title>
        <authorList>
            <person name="Yu D."/>
            <person name="Ke L."/>
            <person name="Zhang D."/>
            <person name="Wu Y."/>
            <person name="Sun Y."/>
            <person name="Mei J."/>
            <person name="Sun J."/>
            <person name="Sun Y."/>
        </authorList>
    </citation>
    <scope>NUCLEOTIDE SEQUENCE [LARGE SCALE GENOMIC DNA]</scope>
    <source>
        <strain evidence="2">cv. E1</strain>
        <tissue evidence="1">Leaf</tissue>
    </source>
</reference>
<proteinExistence type="predicted"/>